<evidence type="ECO:0000256" key="1">
    <source>
        <dbReference type="ARBA" id="ARBA00008668"/>
    </source>
</evidence>
<name>A0A6G7Y998_9ACTN</name>
<dbReference type="RefSeq" id="WP_166234258.1">
    <property type="nucleotide sequence ID" value="NZ_CP049865.1"/>
</dbReference>
<protein>
    <submittedName>
        <fullName evidence="5">Rhamnogalacturonan acetylesterase</fullName>
    </submittedName>
</protein>
<accession>A0A6G7Y998</accession>
<dbReference type="SUPFAM" id="SSF52266">
    <property type="entry name" value="SGNH hydrolase"/>
    <property type="match status" value="1"/>
</dbReference>
<feature type="domain" description="SGNH hydrolase-type esterase" evidence="4">
    <location>
        <begin position="133"/>
        <end position="319"/>
    </location>
</feature>
<gene>
    <name evidence="5" type="ORF">G7070_14110</name>
</gene>
<keyword evidence="6" id="KW-1185">Reference proteome</keyword>
<evidence type="ECO:0000256" key="2">
    <source>
        <dbReference type="ARBA" id="ARBA00022801"/>
    </source>
</evidence>
<dbReference type="GO" id="GO:0016787">
    <property type="term" value="F:hydrolase activity"/>
    <property type="evidence" value="ECO:0007669"/>
    <property type="project" value="UniProtKB-KW"/>
</dbReference>
<dbReference type="Proteomes" id="UP000501058">
    <property type="component" value="Chromosome"/>
</dbReference>
<dbReference type="PANTHER" id="PTHR43695">
    <property type="entry name" value="PUTATIVE (AFU_ORTHOLOGUE AFUA_2G17250)-RELATED"/>
    <property type="match status" value="1"/>
</dbReference>
<dbReference type="InterPro" id="IPR036514">
    <property type="entry name" value="SGNH_hydro_sf"/>
</dbReference>
<evidence type="ECO:0000256" key="3">
    <source>
        <dbReference type="SAM" id="MobiDB-lite"/>
    </source>
</evidence>
<dbReference type="CDD" id="cd01821">
    <property type="entry name" value="Rhamnogalacturan_acetylesterase_like"/>
    <property type="match status" value="1"/>
</dbReference>
<feature type="region of interest" description="Disordered" evidence="3">
    <location>
        <begin position="96"/>
        <end position="120"/>
    </location>
</feature>
<keyword evidence="2" id="KW-0378">Hydrolase</keyword>
<evidence type="ECO:0000259" key="4">
    <source>
        <dbReference type="Pfam" id="PF13472"/>
    </source>
</evidence>
<dbReference type="Gene3D" id="2.160.20.10">
    <property type="entry name" value="Single-stranded right-handed beta-helix, Pectin lyase-like"/>
    <property type="match status" value="1"/>
</dbReference>
<dbReference type="AlphaFoldDB" id="A0A6G7Y998"/>
<dbReference type="Gene3D" id="3.40.50.1110">
    <property type="entry name" value="SGNH hydrolase"/>
    <property type="match status" value="1"/>
</dbReference>
<dbReference type="EMBL" id="CP049865">
    <property type="protein sequence ID" value="QIK73187.1"/>
    <property type="molecule type" value="Genomic_DNA"/>
</dbReference>
<organism evidence="5 6">
    <name type="scientific">Propioniciclava coleopterorum</name>
    <dbReference type="NCBI Taxonomy" id="2714937"/>
    <lineage>
        <taxon>Bacteria</taxon>
        <taxon>Bacillati</taxon>
        <taxon>Actinomycetota</taxon>
        <taxon>Actinomycetes</taxon>
        <taxon>Propionibacteriales</taxon>
        <taxon>Propionibacteriaceae</taxon>
        <taxon>Propioniciclava</taxon>
    </lineage>
</organism>
<dbReference type="PANTHER" id="PTHR43695:SF1">
    <property type="entry name" value="RHAMNOGALACTURONAN ACETYLESTERASE"/>
    <property type="match status" value="1"/>
</dbReference>
<dbReference type="Pfam" id="PF13472">
    <property type="entry name" value="Lipase_GDSL_2"/>
    <property type="match status" value="1"/>
</dbReference>
<dbReference type="InterPro" id="IPR037459">
    <property type="entry name" value="RhgT-like"/>
</dbReference>
<evidence type="ECO:0000313" key="5">
    <source>
        <dbReference type="EMBL" id="QIK73187.1"/>
    </source>
</evidence>
<comment type="similarity">
    <text evidence="1">Belongs to the 'GDSL' lipolytic enzyme family.</text>
</comment>
<proteinExistence type="inferred from homology"/>
<reference evidence="5 6" key="1">
    <citation type="submission" date="2020-03" db="EMBL/GenBank/DDBJ databases">
        <title>Propioniciclava sp. nov., isolated from Hydrophilus acuminatus.</title>
        <authorList>
            <person name="Hyun D.-W."/>
            <person name="Bae J.-W."/>
        </authorList>
    </citation>
    <scope>NUCLEOTIDE SEQUENCE [LARGE SCALE GENOMIC DNA]</scope>
    <source>
        <strain evidence="5 6">HDW11</strain>
    </source>
</reference>
<evidence type="ECO:0000313" key="6">
    <source>
        <dbReference type="Proteomes" id="UP000501058"/>
    </source>
</evidence>
<dbReference type="KEGG" id="prv:G7070_14110"/>
<dbReference type="InterPro" id="IPR013830">
    <property type="entry name" value="SGNH_hydro"/>
</dbReference>
<dbReference type="InterPro" id="IPR012334">
    <property type="entry name" value="Pectin_lyas_fold"/>
</dbReference>
<sequence>MGSGCVAAPSTAAEHPGGFCFAGVTLTAADGVAPGSVRLARPWHPGGRPESVGSAQFVGCTIGPHVAADRWADMGGHSWSDGGRFGESGSVLAPGAVPAAPAHRRPATAEAATHLAGWDGPPAASGRVHVLSDSTASDYPPERAPRTGWGQVFGEVTGREVRNHAVSGMSTTSLIASGTLGRALATVTPGDLVLIAFGHNDAKDDERHADPYRAYPAHLRRVVGGVRARGGLPVLLTPVERRTFVDGRARSTHGPYPQAVRRVAAEEGVPLVDLTVASRALWQEQGEDGSRASFLWLEPGRWPGHPAGERDDTHLSREGALVVARLVAAGLRAAGVTP</sequence>